<protein>
    <submittedName>
        <fullName evidence="3">F-box protein DOR</fullName>
    </submittedName>
</protein>
<dbReference type="Pfam" id="PF00646">
    <property type="entry name" value="F-box"/>
    <property type="match status" value="1"/>
</dbReference>
<name>A0ABD1BNZ4_CARAN</name>
<dbReference type="InterPro" id="IPR013187">
    <property type="entry name" value="F-box-assoc_dom_typ3"/>
</dbReference>
<comment type="caution">
    <text evidence="3">The sequence shown here is derived from an EMBL/GenBank/DDBJ whole genome shotgun (WGS) entry which is preliminary data.</text>
</comment>
<gene>
    <name evidence="3" type="ORF">V5N11_010778</name>
</gene>
<evidence type="ECO:0000313" key="4">
    <source>
        <dbReference type="Proteomes" id="UP001558713"/>
    </source>
</evidence>
<keyword evidence="4" id="KW-1185">Reference proteome</keyword>
<dbReference type="InterPro" id="IPR017451">
    <property type="entry name" value="F-box-assoc_interact_dom"/>
</dbReference>
<dbReference type="Pfam" id="PF08268">
    <property type="entry name" value="FBA_3"/>
    <property type="match status" value="1"/>
</dbReference>
<sequence length="424" mass="48457">MMCNGDGLRLKEERLGFDLGIRAQRPAMELGRLTICRCNRKSSLSDPIPPDVLMLVISILPAKSVGKCRSVSKLWKLILGRPEFNEMFLTNSLNRPQFLFAFILDSEGEFPFFTSPQLESPNQDNSSSLVATPHNHSYVPAGLSQISQPVRGWVCIECIEDERNVFVICSPLTGESMILPILKRKTAEVKCFLVYDPIEKQFKVLCTFWPRFESGNITANHCVLTLGTEPTVWRKLECCKPLCPVLHCGDGICINGFLYYMAQLNDSSSEVFIVCFDIRFEKLSYINKPEDLWHVGFESRLINHKGQLGIIQSLNSVTIDRRTTCFVLWVLKDIEKHEWTKHIYEVPLLWWDIVGDKSLCIVGMTGTCEVVLLSPYQPDPFYLFFYNLEKNIVRRVEIRGFEGYKHSPSVALCFLDYVEAVNSI</sequence>
<dbReference type="PANTHER" id="PTHR31111:SF125">
    <property type="entry name" value="F-BOX PROTEIN CPR30-LIKE"/>
    <property type="match status" value="1"/>
</dbReference>
<proteinExistence type="predicted"/>
<organism evidence="3 4">
    <name type="scientific">Cardamine amara subsp. amara</name>
    <dbReference type="NCBI Taxonomy" id="228776"/>
    <lineage>
        <taxon>Eukaryota</taxon>
        <taxon>Viridiplantae</taxon>
        <taxon>Streptophyta</taxon>
        <taxon>Embryophyta</taxon>
        <taxon>Tracheophyta</taxon>
        <taxon>Spermatophyta</taxon>
        <taxon>Magnoliopsida</taxon>
        <taxon>eudicotyledons</taxon>
        <taxon>Gunneridae</taxon>
        <taxon>Pentapetalae</taxon>
        <taxon>rosids</taxon>
        <taxon>malvids</taxon>
        <taxon>Brassicales</taxon>
        <taxon>Brassicaceae</taxon>
        <taxon>Cardamineae</taxon>
        <taxon>Cardamine</taxon>
    </lineage>
</organism>
<dbReference type="AlphaFoldDB" id="A0ABD1BNZ4"/>
<reference evidence="3 4" key="1">
    <citation type="submission" date="2024-04" db="EMBL/GenBank/DDBJ databases">
        <title>Genome assembly C_amara_ONT_v2.</title>
        <authorList>
            <person name="Yant L."/>
            <person name="Moore C."/>
            <person name="Slenker M."/>
        </authorList>
    </citation>
    <scope>NUCLEOTIDE SEQUENCE [LARGE SCALE GENOMIC DNA]</scope>
    <source>
        <tissue evidence="3">Leaf</tissue>
    </source>
</reference>
<evidence type="ECO:0000313" key="3">
    <source>
        <dbReference type="EMBL" id="KAL1218892.1"/>
    </source>
</evidence>
<evidence type="ECO:0000259" key="2">
    <source>
        <dbReference type="Pfam" id="PF08268"/>
    </source>
</evidence>
<dbReference type="PANTHER" id="PTHR31111">
    <property type="entry name" value="BNAA05G37150D PROTEIN-RELATED"/>
    <property type="match status" value="1"/>
</dbReference>
<feature type="domain" description="F-box" evidence="1">
    <location>
        <begin position="48"/>
        <end position="85"/>
    </location>
</feature>
<evidence type="ECO:0000259" key="1">
    <source>
        <dbReference type="Pfam" id="PF00646"/>
    </source>
</evidence>
<accession>A0ABD1BNZ4</accession>
<dbReference type="InterPro" id="IPR001810">
    <property type="entry name" value="F-box_dom"/>
</dbReference>
<dbReference type="Proteomes" id="UP001558713">
    <property type="component" value="Unassembled WGS sequence"/>
</dbReference>
<dbReference type="SUPFAM" id="SSF81383">
    <property type="entry name" value="F-box domain"/>
    <property type="match status" value="1"/>
</dbReference>
<feature type="domain" description="F-box associated beta-propeller type 3" evidence="2">
    <location>
        <begin position="101"/>
        <end position="418"/>
    </location>
</feature>
<dbReference type="NCBIfam" id="TIGR01640">
    <property type="entry name" value="F_box_assoc_1"/>
    <property type="match status" value="1"/>
</dbReference>
<dbReference type="InterPro" id="IPR036047">
    <property type="entry name" value="F-box-like_dom_sf"/>
</dbReference>
<dbReference type="EMBL" id="JBANAX010000194">
    <property type="protein sequence ID" value="KAL1218892.1"/>
    <property type="molecule type" value="Genomic_DNA"/>
</dbReference>